<keyword evidence="1" id="KW-0378">Hydrolase</keyword>
<evidence type="ECO:0000259" key="2">
    <source>
        <dbReference type="Pfam" id="PF05970"/>
    </source>
</evidence>
<dbReference type="PANTHER" id="PTHR10492">
    <property type="match status" value="1"/>
</dbReference>
<dbReference type="GO" id="GO:0006310">
    <property type="term" value="P:DNA recombination"/>
    <property type="evidence" value="ECO:0007669"/>
    <property type="project" value="UniProtKB-KW"/>
</dbReference>
<keyword evidence="1" id="KW-0067">ATP-binding</keyword>
<comment type="caution">
    <text evidence="3">The sequence shown here is derived from an EMBL/GenBank/DDBJ whole genome shotgun (WGS) entry which is preliminary data.</text>
</comment>
<reference evidence="3" key="1">
    <citation type="submission" date="2020-08" db="EMBL/GenBank/DDBJ databases">
        <title>Multicomponent nature underlies the extraordinary mechanical properties of spider dragline silk.</title>
        <authorList>
            <person name="Kono N."/>
            <person name="Nakamura H."/>
            <person name="Mori M."/>
            <person name="Yoshida Y."/>
            <person name="Ohtoshi R."/>
            <person name="Malay A.D."/>
            <person name="Moran D.A.P."/>
            <person name="Tomita M."/>
            <person name="Numata K."/>
            <person name="Arakawa K."/>
        </authorList>
    </citation>
    <scope>NUCLEOTIDE SEQUENCE</scope>
</reference>
<comment type="cofactor">
    <cofactor evidence="1">
        <name>Mg(2+)</name>
        <dbReference type="ChEBI" id="CHEBI:18420"/>
    </cofactor>
</comment>
<dbReference type="GO" id="GO:0005524">
    <property type="term" value="F:ATP binding"/>
    <property type="evidence" value="ECO:0007669"/>
    <property type="project" value="UniProtKB-KW"/>
</dbReference>
<dbReference type="Proteomes" id="UP000887159">
    <property type="component" value="Unassembled WGS sequence"/>
</dbReference>
<comment type="catalytic activity">
    <reaction evidence="1">
        <text>ATP + H2O = ADP + phosphate + H(+)</text>
        <dbReference type="Rhea" id="RHEA:13065"/>
        <dbReference type="ChEBI" id="CHEBI:15377"/>
        <dbReference type="ChEBI" id="CHEBI:15378"/>
        <dbReference type="ChEBI" id="CHEBI:30616"/>
        <dbReference type="ChEBI" id="CHEBI:43474"/>
        <dbReference type="ChEBI" id="CHEBI:456216"/>
        <dbReference type="EC" id="5.6.2.3"/>
    </reaction>
</comment>
<dbReference type="GO" id="GO:0016787">
    <property type="term" value="F:hydrolase activity"/>
    <property type="evidence" value="ECO:0007669"/>
    <property type="project" value="UniProtKB-KW"/>
</dbReference>
<dbReference type="Gene3D" id="3.40.50.300">
    <property type="entry name" value="P-loop containing nucleotide triphosphate hydrolases"/>
    <property type="match status" value="1"/>
</dbReference>
<sequence>MPRVVQTKPFCKIRKVRNVALAVASSGIATTLLSGGRTAHSRLEETPTCNISKNSARGALLKQCKLIVWDDCTMSHKRAIEVLDRCLQDIQSNRKLMGGVVVLLAGDLERLYLLSREALQLDKINACLKESYLWTKVEKLYITTNMRVQLFSDVESGAYAQKLLEIGEGHL</sequence>
<dbReference type="AlphaFoldDB" id="A0A8X6VXC9"/>
<dbReference type="GO" id="GO:0006281">
    <property type="term" value="P:DNA repair"/>
    <property type="evidence" value="ECO:0007669"/>
    <property type="project" value="UniProtKB-KW"/>
</dbReference>
<dbReference type="Pfam" id="PF05970">
    <property type="entry name" value="PIF1"/>
    <property type="match status" value="1"/>
</dbReference>
<keyword evidence="1" id="KW-0227">DNA damage</keyword>
<dbReference type="PANTHER" id="PTHR10492:SF57">
    <property type="entry name" value="ATP-DEPENDENT DNA HELICASE"/>
    <property type="match status" value="1"/>
</dbReference>
<dbReference type="InterPro" id="IPR027417">
    <property type="entry name" value="P-loop_NTPase"/>
</dbReference>
<feature type="domain" description="DNA helicase Pif1-like DEAD-box helicase" evidence="2">
    <location>
        <begin position="12"/>
        <end position="170"/>
    </location>
</feature>
<protein>
    <recommendedName>
        <fullName evidence="1">ATP-dependent DNA helicase</fullName>
        <ecNumber evidence="1">5.6.2.3</ecNumber>
    </recommendedName>
</protein>
<name>A0A8X6VXC9_TRICX</name>
<dbReference type="EMBL" id="BMAU01021369">
    <property type="protein sequence ID" value="GFY24215.1"/>
    <property type="molecule type" value="Genomic_DNA"/>
</dbReference>
<comment type="similarity">
    <text evidence="1">Belongs to the helicase family.</text>
</comment>
<proteinExistence type="inferred from homology"/>
<dbReference type="InterPro" id="IPR010285">
    <property type="entry name" value="DNA_helicase_pif1-like_DEAD"/>
</dbReference>
<dbReference type="GO" id="GO:0000723">
    <property type="term" value="P:telomere maintenance"/>
    <property type="evidence" value="ECO:0007669"/>
    <property type="project" value="InterPro"/>
</dbReference>
<keyword evidence="1" id="KW-0234">DNA repair</keyword>
<evidence type="ECO:0000313" key="4">
    <source>
        <dbReference type="Proteomes" id="UP000887159"/>
    </source>
</evidence>
<keyword evidence="1 3" id="KW-0347">Helicase</keyword>
<evidence type="ECO:0000256" key="1">
    <source>
        <dbReference type="RuleBase" id="RU363044"/>
    </source>
</evidence>
<organism evidence="3 4">
    <name type="scientific">Trichonephila clavipes</name>
    <name type="common">Golden silk orbweaver</name>
    <name type="synonym">Nephila clavipes</name>
    <dbReference type="NCBI Taxonomy" id="2585209"/>
    <lineage>
        <taxon>Eukaryota</taxon>
        <taxon>Metazoa</taxon>
        <taxon>Ecdysozoa</taxon>
        <taxon>Arthropoda</taxon>
        <taxon>Chelicerata</taxon>
        <taxon>Arachnida</taxon>
        <taxon>Araneae</taxon>
        <taxon>Araneomorphae</taxon>
        <taxon>Entelegynae</taxon>
        <taxon>Araneoidea</taxon>
        <taxon>Nephilidae</taxon>
        <taxon>Trichonephila</taxon>
    </lineage>
</organism>
<keyword evidence="1" id="KW-0233">DNA recombination</keyword>
<dbReference type="EC" id="5.6.2.3" evidence="1"/>
<dbReference type="GO" id="GO:0043139">
    <property type="term" value="F:5'-3' DNA helicase activity"/>
    <property type="evidence" value="ECO:0007669"/>
    <property type="project" value="UniProtKB-EC"/>
</dbReference>
<evidence type="ECO:0000313" key="3">
    <source>
        <dbReference type="EMBL" id="GFY24215.1"/>
    </source>
</evidence>
<keyword evidence="4" id="KW-1185">Reference proteome</keyword>
<keyword evidence="1" id="KW-0547">Nucleotide-binding</keyword>
<gene>
    <name evidence="3" type="primary">EVAR_476_1</name>
    <name evidence="3" type="ORF">TNCV_1012681</name>
</gene>
<accession>A0A8X6VXC9</accession>